<feature type="non-terminal residue" evidence="2">
    <location>
        <position position="1"/>
    </location>
</feature>
<organism evidence="2">
    <name type="scientific">Octopus bimaculoides</name>
    <name type="common">California two-spotted octopus</name>
    <dbReference type="NCBI Taxonomy" id="37653"/>
    <lineage>
        <taxon>Eukaryota</taxon>
        <taxon>Metazoa</taxon>
        <taxon>Spiralia</taxon>
        <taxon>Lophotrochozoa</taxon>
        <taxon>Mollusca</taxon>
        <taxon>Cephalopoda</taxon>
        <taxon>Coleoidea</taxon>
        <taxon>Octopodiformes</taxon>
        <taxon>Octopoda</taxon>
        <taxon>Incirrata</taxon>
        <taxon>Octopodidae</taxon>
        <taxon>Octopus</taxon>
    </lineage>
</organism>
<accession>A0A0L8G0I4</accession>
<proteinExistence type="predicted"/>
<dbReference type="AlphaFoldDB" id="A0A0L8G0I4"/>
<sequence length="83" mass="10449">GLTEGDKREGTRQIRKEWDWTKGGVQRKRRERKRVVWREGEKRYIGERRRNRNDKYRVDEGNTRRRNKERVERERYGEKERGM</sequence>
<evidence type="ECO:0000256" key="1">
    <source>
        <dbReference type="SAM" id="MobiDB-lite"/>
    </source>
</evidence>
<name>A0A0L8G0I4_OCTBM</name>
<feature type="region of interest" description="Disordered" evidence="1">
    <location>
        <begin position="48"/>
        <end position="83"/>
    </location>
</feature>
<reference evidence="2" key="1">
    <citation type="submission" date="2015-07" db="EMBL/GenBank/DDBJ databases">
        <title>MeaNS - Measles Nucleotide Surveillance Program.</title>
        <authorList>
            <person name="Tran T."/>
            <person name="Druce J."/>
        </authorList>
    </citation>
    <scope>NUCLEOTIDE SEQUENCE</scope>
    <source>
        <strain evidence="2">UCB-OBI-ISO-001</strain>
        <tissue evidence="2">Gonad</tissue>
    </source>
</reference>
<protein>
    <submittedName>
        <fullName evidence="2">Uncharacterized protein</fullName>
    </submittedName>
</protein>
<dbReference type="EMBL" id="KQ424757">
    <property type="protein sequence ID" value="KOF70517.1"/>
    <property type="molecule type" value="Genomic_DNA"/>
</dbReference>
<gene>
    <name evidence="2" type="ORF">OCBIM_22002716mg</name>
</gene>
<evidence type="ECO:0000313" key="2">
    <source>
        <dbReference type="EMBL" id="KOF70517.1"/>
    </source>
</evidence>